<dbReference type="InterPro" id="IPR011089">
    <property type="entry name" value="GmrSD_C"/>
</dbReference>
<dbReference type="EMBL" id="FUGE01000208">
    <property type="protein sequence ID" value="SJM72835.1"/>
    <property type="molecule type" value="Genomic_DNA"/>
</dbReference>
<evidence type="ECO:0000313" key="3">
    <source>
        <dbReference type="Proteomes" id="UP000188357"/>
    </source>
</evidence>
<sequence>MNQYVQYGFNTTLRKKIFSEDLTCLVPQNFDDLLSVYEHHNRYKSEEHSNDNKPAPTLHNILFDSYYDNPINPYETADSRSADENSDGEAYYSLINFSNFLLHVLRIMINEQSSSRQDIALDDKQLLVQFEDHILTETNFDNGKHFSVLSQVKAFIYCLLKMKFVFDHFIIKRNAQDSKEHWTIKKLTMSKSSHSAYYKNSFEQDNDSLVMLQSAFHVSTPTMNYKHWLNAALSYLYTHYNNSDYETGLDSLSYLKHLEAIARAFMLRRYLTDNPDEYHQIIYQTSNLNSLSLKQDKHNVYSNDMRSQIEHYLRYGNIRNIFVFNYLDYLLWIRNNKPSFTFTSRSSIEHFYPQNKRDKDILINEKDSPDTLLHSFGNLCLISHSLNSRVTNDMPTVKVKYFLDAKQIDSLKLFKMIDYIHDTGIKWDKDTIRQHGNEMVDLLVNNLQIAEQVSS</sequence>
<organism evidence="2 3">
    <name type="scientific">Psychrobacter piechaudii</name>
    <dbReference type="NCBI Taxonomy" id="1945521"/>
    <lineage>
        <taxon>Bacteria</taxon>
        <taxon>Pseudomonadati</taxon>
        <taxon>Pseudomonadota</taxon>
        <taxon>Gammaproteobacteria</taxon>
        <taxon>Moraxellales</taxon>
        <taxon>Moraxellaceae</taxon>
        <taxon>Psychrobacter</taxon>
    </lineage>
</organism>
<protein>
    <recommendedName>
        <fullName evidence="1">GmrSD restriction endonucleases C-terminal domain-containing protein</fullName>
    </recommendedName>
</protein>
<dbReference type="Proteomes" id="UP000188357">
    <property type="component" value="Unassembled WGS sequence"/>
</dbReference>
<feature type="domain" description="GmrSD restriction endonucleases C-terminal" evidence="1">
    <location>
        <begin position="326"/>
        <end position="441"/>
    </location>
</feature>
<reference evidence="2 3" key="1">
    <citation type="submission" date="2017-02" db="EMBL/GenBank/DDBJ databases">
        <authorList>
            <person name="Peterson S.W."/>
        </authorList>
    </citation>
    <scope>NUCLEOTIDE SEQUENCE [LARGE SCALE GENOMIC DNA]</scope>
    <source>
        <strain evidence="2">Psychrobacter_piechaudii</strain>
    </source>
</reference>
<proteinExistence type="predicted"/>
<keyword evidence="3" id="KW-1185">Reference proteome</keyword>
<dbReference type="STRING" id="1945521.A1232T_02034"/>
<dbReference type="AlphaFoldDB" id="A0A1R4GXI0"/>
<name>A0A1R4GXI0_9GAMM</name>
<dbReference type="PANTHER" id="PTHR35149:SF1">
    <property type="entry name" value="DUF5655 DOMAIN-CONTAINING PROTEIN"/>
    <property type="match status" value="1"/>
</dbReference>
<gene>
    <name evidence="2" type="ORF">A1232T_02034</name>
</gene>
<accession>A0A1R4GXI0</accession>
<dbReference type="Pfam" id="PF07510">
    <property type="entry name" value="GmrSD_C"/>
    <property type="match status" value="1"/>
</dbReference>
<evidence type="ECO:0000259" key="1">
    <source>
        <dbReference type="Pfam" id="PF07510"/>
    </source>
</evidence>
<evidence type="ECO:0000313" key="2">
    <source>
        <dbReference type="EMBL" id="SJM72835.1"/>
    </source>
</evidence>
<dbReference type="PANTHER" id="PTHR35149">
    <property type="entry name" value="SLL5132 PROTEIN"/>
    <property type="match status" value="1"/>
</dbReference>